<dbReference type="GO" id="GO:0016020">
    <property type="term" value="C:membrane"/>
    <property type="evidence" value="ECO:0007669"/>
    <property type="project" value="TreeGrafter"/>
</dbReference>
<feature type="domain" description="EGF-like" evidence="2 3">
    <location>
        <begin position="284"/>
        <end position="295"/>
    </location>
</feature>
<comment type="caution">
    <text evidence="4">The sequence shown here is derived from an EMBL/GenBank/DDBJ whole genome shotgun (WGS) entry which is preliminary data.</text>
</comment>
<dbReference type="InterPro" id="IPR000742">
    <property type="entry name" value="EGF"/>
</dbReference>
<dbReference type="PANTHER" id="PTHR24052">
    <property type="entry name" value="DELTA-RELATED"/>
    <property type="match status" value="1"/>
</dbReference>
<dbReference type="PROSITE" id="PS01186">
    <property type="entry name" value="EGF_2"/>
    <property type="match status" value="2"/>
</dbReference>
<dbReference type="PROSITE" id="PS00022">
    <property type="entry name" value="EGF_1"/>
    <property type="match status" value="1"/>
</dbReference>
<evidence type="ECO:0000259" key="2">
    <source>
        <dbReference type="PROSITE" id="PS00022"/>
    </source>
</evidence>
<sequence length="557" mass="57823">MRDAATIQDDRNFFVSTTYSLWDADKIMGCQCDPGFTGFDCSQRECPKGDNPLTTGQVDAIQDITCTCNSCSGTFALSFRGRVTANLASTATSSDLKTVLEALDNIYGVSVVAGTPLCSIGGTTTSITFTNNPGDLPKLQVINNLSNGATVTVLTSQTGTRENAYCSNRGNCDFATGVCKCIAGFTSGNGAMPPSAGRRGDCGYQSGTAICPSTNLGVCDTKGTCSAATSYECICYTGYTSHDCSIRECPKGAAWFDGATAPDTAHAMTECSGRGSCNTATGVCTCLAPFTGAACDFIRCPTGTSLVYGVTCSGRGTCKSIQQLTSEATDLQGNPLGLTYGATPNTPATWDATKIQGCDCETNDYFGPYENAFGDFTGAHDCSARMCPRGADPFEVGKVNEKQTLTCTADGGEFTLTFRGETTPVIPFNAGTAQVRSTLQTLESVRTATITFDSGSVVCSASGVTTTVEFTFMQGDLSPLSVDASALTLAGNPGTMPVAELVKGTKANIECSARGVCDRSTGICDCFPYFLSSDGAGGLGRRGDCSYISPYPSVTLS</sequence>
<accession>A0A0W8DZE6</accession>
<dbReference type="STRING" id="4790.A0A0W8DZE6"/>
<dbReference type="EMBL" id="LNFO01000294">
    <property type="protein sequence ID" value="KUG01569.1"/>
    <property type="molecule type" value="Genomic_DNA"/>
</dbReference>
<dbReference type="Proteomes" id="UP000052943">
    <property type="component" value="Unassembled WGS sequence"/>
</dbReference>
<dbReference type="Pfam" id="PF07974">
    <property type="entry name" value="EGF_2"/>
    <property type="match status" value="2"/>
</dbReference>
<evidence type="ECO:0000256" key="1">
    <source>
        <dbReference type="ARBA" id="ARBA00023157"/>
    </source>
</evidence>
<dbReference type="AlphaFoldDB" id="A0A0W8DZE6"/>
<name>A0A0W8DZE6_PHYNI</name>
<protein>
    <submittedName>
        <fullName evidence="4">Multiple epidermal growth factor domains protein 10</fullName>
    </submittedName>
</protein>
<organism evidence="4 5">
    <name type="scientific">Phytophthora nicotianae</name>
    <name type="common">Potato buckeye rot agent</name>
    <name type="synonym">Phytophthora parasitica</name>
    <dbReference type="NCBI Taxonomy" id="4792"/>
    <lineage>
        <taxon>Eukaryota</taxon>
        <taxon>Sar</taxon>
        <taxon>Stramenopiles</taxon>
        <taxon>Oomycota</taxon>
        <taxon>Peronosporomycetes</taxon>
        <taxon>Peronosporales</taxon>
        <taxon>Peronosporaceae</taxon>
        <taxon>Phytophthora</taxon>
    </lineage>
</organism>
<dbReference type="InterPro" id="IPR013111">
    <property type="entry name" value="EGF_extracell"/>
</dbReference>
<gene>
    <name evidence="4" type="ORF">AM587_10008033</name>
</gene>
<dbReference type="PANTHER" id="PTHR24052:SF8">
    <property type="entry name" value="NIMROD A, ISOFORM E"/>
    <property type="match status" value="1"/>
</dbReference>
<keyword evidence="1" id="KW-1015">Disulfide bond</keyword>
<dbReference type="InterPro" id="IPR052485">
    <property type="entry name" value="MEGF_diff_regulators"/>
</dbReference>
<evidence type="ECO:0000313" key="5">
    <source>
        <dbReference type="Proteomes" id="UP000052943"/>
    </source>
</evidence>
<proteinExistence type="predicted"/>
<evidence type="ECO:0000313" key="4">
    <source>
        <dbReference type="EMBL" id="KUG01569.1"/>
    </source>
</evidence>
<dbReference type="Gene3D" id="2.170.300.10">
    <property type="entry name" value="Tie2 ligand-binding domain superfamily"/>
    <property type="match status" value="1"/>
</dbReference>
<evidence type="ECO:0000259" key="3">
    <source>
        <dbReference type="PROSITE" id="PS01186"/>
    </source>
</evidence>
<reference evidence="4 5" key="1">
    <citation type="submission" date="2015-11" db="EMBL/GenBank/DDBJ databases">
        <title>Genomes and virulence difference between two physiological races of Phytophthora nicotianae.</title>
        <authorList>
            <person name="Liu H."/>
            <person name="Ma X."/>
            <person name="Yu H."/>
            <person name="Fang D."/>
            <person name="Li Y."/>
            <person name="Wang X."/>
            <person name="Wang W."/>
            <person name="Dong Y."/>
            <person name="Xiao B."/>
        </authorList>
    </citation>
    <scope>NUCLEOTIDE SEQUENCE [LARGE SCALE GENOMIC DNA]</scope>
    <source>
        <strain evidence="5">race 0</strain>
    </source>
</reference>
<dbReference type="OrthoDB" id="6130531at2759"/>
<feature type="domain" description="EGF-like" evidence="3">
    <location>
        <begin position="233"/>
        <end position="244"/>
    </location>
</feature>